<dbReference type="PANTHER" id="PTHR42788:SF13">
    <property type="entry name" value="ALIPHATIC SULFONATES IMPORT ATP-BINDING PROTEIN SSUB"/>
    <property type="match status" value="1"/>
</dbReference>
<dbReference type="InterPro" id="IPR003593">
    <property type="entry name" value="AAA+_ATPase"/>
</dbReference>
<dbReference type="InterPro" id="IPR050166">
    <property type="entry name" value="ABC_transporter_ATP-bind"/>
</dbReference>
<evidence type="ECO:0000256" key="6">
    <source>
        <dbReference type="ARBA" id="ARBA00063934"/>
    </source>
</evidence>
<evidence type="ECO:0000256" key="3">
    <source>
        <dbReference type="ARBA" id="ARBA00022840"/>
    </source>
</evidence>
<dbReference type="GO" id="GO:0005524">
    <property type="term" value="F:ATP binding"/>
    <property type="evidence" value="ECO:0007669"/>
    <property type="project" value="UniProtKB-KW"/>
</dbReference>
<dbReference type="CDD" id="cd03293">
    <property type="entry name" value="ABC_NrtD_SsuB_transporters"/>
    <property type="match status" value="1"/>
</dbReference>
<dbReference type="PROSITE" id="PS50893">
    <property type="entry name" value="ABC_TRANSPORTER_2"/>
    <property type="match status" value="1"/>
</dbReference>
<evidence type="ECO:0000313" key="11">
    <source>
        <dbReference type="Proteomes" id="UP000076476"/>
    </source>
</evidence>
<dbReference type="OrthoDB" id="9802264at2"/>
<organism evidence="10 11">
    <name type="scientific">Aeribacillus pallidus</name>
    <dbReference type="NCBI Taxonomy" id="33936"/>
    <lineage>
        <taxon>Bacteria</taxon>
        <taxon>Bacillati</taxon>
        <taxon>Bacillota</taxon>
        <taxon>Bacilli</taxon>
        <taxon>Bacillales</taxon>
        <taxon>Bacillaceae</taxon>
        <taxon>Aeribacillus</taxon>
    </lineage>
</organism>
<dbReference type="InterPro" id="IPR017871">
    <property type="entry name" value="ABC_transporter-like_CS"/>
</dbReference>
<dbReference type="SUPFAM" id="SSF52540">
    <property type="entry name" value="P-loop containing nucleoside triphosphate hydrolases"/>
    <property type="match status" value="1"/>
</dbReference>
<evidence type="ECO:0000256" key="8">
    <source>
        <dbReference type="ARBA" id="ARBA00070305"/>
    </source>
</evidence>
<dbReference type="Proteomes" id="UP000076476">
    <property type="component" value="Unassembled WGS sequence"/>
</dbReference>
<dbReference type="EC" id="7.6.2.9" evidence="7"/>
<dbReference type="GO" id="GO:0015418">
    <property type="term" value="F:ABC-type quaternary ammonium compound transporting activity"/>
    <property type="evidence" value="ECO:0007669"/>
    <property type="project" value="UniProtKB-EC"/>
</dbReference>
<accession>A0A165Z3R3</accession>
<sequence>MPIKENVQFQVAKPKIKITNLSKSFNQGKNTLNVLDDINLEVQEGEFLTIVGSSGCGKSTLLRIIAGLDSSFEGTIAIDNQNIKGIRADIGMVFQDHRLFPWMTVKQNIAFGLEKVPASEREKLVNEYIELVGLKGFEKARPGELSGGMSQRVALARTLVKKPSIILLDEPFGALDALTRIQMQYEILRIREQANVTMILVTHDIDEAVLLGDRVIVMSKKPGRIQKTIPVYLSRPRDRNSRDFVRIREKILNLFFDTNVSLNKSQEKISLEG</sequence>
<dbReference type="STRING" id="33936.AZI98_01250"/>
<protein>
    <recommendedName>
        <fullName evidence="8">Carnitine transport ATP-binding protein OpuCA</fullName>
        <ecNumber evidence="7">7.6.2.9</ecNumber>
    </recommendedName>
</protein>
<dbReference type="InterPro" id="IPR027417">
    <property type="entry name" value="P-loop_NTPase"/>
</dbReference>
<name>A0A165Z3R3_9BACI</name>
<evidence type="ECO:0000256" key="2">
    <source>
        <dbReference type="ARBA" id="ARBA00022741"/>
    </source>
</evidence>
<comment type="caution">
    <text evidence="10">The sequence shown here is derived from an EMBL/GenBank/DDBJ whole genome shotgun (WGS) entry which is preliminary data.</text>
</comment>
<evidence type="ECO:0000313" key="10">
    <source>
        <dbReference type="EMBL" id="KZN97800.1"/>
    </source>
</evidence>
<keyword evidence="4" id="KW-1278">Translocase</keyword>
<dbReference type="SMART" id="SM00382">
    <property type="entry name" value="AAA"/>
    <property type="match status" value="1"/>
</dbReference>
<reference evidence="10 11" key="1">
    <citation type="submission" date="2016-04" db="EMBL/GenBank/DDBJ databases">
        <title>Draft genome sequence of Aeribacillus pallidus 8m3 from petroleum reservoir.</title>
        <authorList>
            <person name="Poltaraus A.B."/>
            <person name="Nazina T.N."/>
            <person name="Tourova T.P."/>
            <person name="Malakho S.M."/>
            <person name="Korshunova A.V."/>
            <person name="Sokolova D.S."/>
        </authorList>
    </citation>
    <scope>NUCLEOTIDE SEQUENCE [LARGE SCALE GENOMIC DNA]</scope>
    <source>
        <strain evidence="10 11">8m3</strain>
    </source>
</reference>
<evidence type="ECO:0000256" key="5">
    <source>
        <dbReference type="ARBA" id="ARBA00052482"/>
    </source>
</evidence>
<dbReference type="GO" id="GO:0016887">
    <property type="term" value="F:ATP hydrolysis activity"/>
    <property type="evidence" value="ECO:0007669"/>
    <property type="project" value="InterPro"/>
</dbReference>
<comment type="subunit">
    <text evidence="6">The complex is composed of two ATP-binding proteins (OpuCA), two transmembrane proteins (OpuCB and OpuCD) and a solute-binding protein (OpuCC).</text>
</comment>
<evidence type="ECO:0000256" key="1">
    <source>
        <dbReference type="ARBA" id="ARBA00022448"/>
    </source>
</evidence>
<feature type="domain" description="ABC transporter" evidence="9">
    <location>
        <begin position="16"/>
        <end position="245"/>
    </location>
</feature>
<dbReference type="Pfam" id="PF00005">
    <property type="entry name" value="ABC_tran"/>
    <property type="match status" value="1"/>
</dbReference>
<dbReference type="Gene3D" id="3.40.50.300">
    <property type="entry name" value="P-loop containing nucleotide triphosphate hydrolases"/>
    <property type="match status" value="1"/>
</dbReference>
<gene>
    <name evidence="10" type="ORF">AZI98_01250</name>
</gene>
<proteinExistence type="predicted"/>
<evidence type="ECO:0000256" key="4">
    <source>
        <dbReference type="ARBA" id="ARBA00022967"/>
    </source>
</evidence>
<keyword evidence="2" id="KW-0547">Nucleotide-binding</keyword>
<comment type="catalytic activity">
    <reaction evidence="5">
        <text>a quaternary ammonium(out) + ATP + H2O = a quaternary ammonium(in) + ADP + phosphate + H(+)</text>
        <dbReference type="Rhea" id="RHEA:11036"/>
        <dbReference type="ChEBI" id="CHEBI:15377"/>
        <dbReference type="ChEBI" id="CHEBI:15378"/>
        <dbReference type="ChEBI" id="CHEBI:30616"/>
        <dbReference type="ChEBI" id="CHEBI:35267"/>
        <dbReference type="ChEBI" id="CHEBI:43474"/>
        <dbReference type="ChEBI" id="CHEBI:456216"/>
        <dbReference type="EC" id="7.6.2.9"/>
    </reaction>
</comment>
<dbReference type="EMBL" id="LWBR01000005">
    <property type="protein sequence ID" value="KZN97800.1"/>
    <property type="molecule type" value="Genomic_DNA"/>
</dbReference>
<keyword evidence="3 10" id="KW-0067">ATP-binding</keyword>
<dbReference type="RefSeq" id="WP_063386480.1">
    <property type="nucleotide sequence ID" value="NZ_LWBR01000005.1"/>
</dbReference>
<evidence type="ECO:0000256" key="7">
    <source>
        <dbReference type="ARBA" id="ARBA00066388"/>
    </source>
</evidence>
<dbReference type="FunFam" id="3.40.50.300:FF:000425">
    <property type="entry name" value="Probable ABC transporter, ATP-binding subunit"/>
    <property type="match status" value="1"/>
</dbReference>
<keyword evidence="1" id="KW-0813">Transport</keyword>
<dbReference type="AlphaFoldDB" id="A0A165Z3R3"/>
<dbReference type="InterPro" id="IPR003439">
    <property type="entry name" value="ABC_transporter-like_ATP-bd"/>
</dbReference>
<evidence type="ECO:0000259" key="9">
    <source>
        <dbReference type="PROSITE" id="PS50893"/>
    </source>
</evidence>
<dbReference type="PROSITE" id="PS00211">
    <property type="entry name" value="ABC_TRANSPORTER_1"/>
    <property type="match status" value="1"/>
</dbReference>
<dbReference type="PANTHER" id="PTHR42788">
    <property type="entry name" value="TAURINE IMPORT ATP-BINDING PROTEIN-RELATED"/>
    <property type="match status" value="1"/>
</dbReference>
<keyword evidence="11" id="KW-1185">Reference proteome</keyword>